<accession>A0A3E1NRY7</accession>
<organism evidence="1 2">
    <name type="scientific">Chitinophaga silvisoli</name>
    <dbReference type="NCBI Taxonomy" id="2291814"/>
    <lineage>
        <taxon>Bacteria</taxon>
        <taxon>Pseudomonadati</taxon>
        <taxon>Bacteroidota</taxon>
        <taxon>Chitinophagia</taxon>
        <taxon>Chitinophagales</taxon>
        <taxon>Chitinophagaceae</taxon>
        <taxon>Chitinophaga</taxon>
    </lineage>
</organism>
<proteinExistence type="predicted"/>
<dbReference type="OrthoDB" id="9807923at2"/>
<dbReference type="RefSeq" id="WP_116857628.1">
    <property type="nucleotide sequence ID" value="NZ_QTJV01000020.1"/>
</dbReference>
<reference evidence="1 2" key="1">
    <citation type="submission" date="2018-08" db="EMBL/GenBank/DDBJ databases">
        <title>Chitinophaga sp. K20C18050901, a novel bacterium isolated from forest soil.</title>
        <authorList>
            <person name="Wang C."/>
        </authorList>
    </citation>
    <scope>NUCLEOTIDE SEQUENCE [LARGE SCALE GENOMIC DNA]</scope>
    <source>
        <strain evidence="1 2">K20C18050901</strain>
    </source>
</reference>
<dbReference type="Pfam" id="PF10604">
    <property type="entry name" value="Polyketide_cyc2"/>
    <property type="match status" value="1"/>
</dbReference>
<keyword evidence="2" id="KW-1185">Reference proteome</keyword>
<dbReference type="AlphaFoldDB" id="A0A3E1NRY7"/>
<dbReference type="InterPro" id="IPR023393">
    <property type="entry name" value="START-like_dom_sf"/>
</dbReference>
<dbReference type="Gene3D" id="3.30.530.20">
    <property type="match status" value="1"/>
</dbReference>
<dbReference type="CDD" id="cd07818">
    <property type="entry name" value="SRPBCC_1"/>
    <property type="match status" value="1"/>
</dbReference>
<comment type="caution">
    <text evidence="1">The sequence shown here is derived from an EMBL/GenBank/DDBJ whole genome shotgun (WGS) entry which is preliminary data.</text>
</comment>
<protein>
    <submittedName>
        <fullName evidence="1">Transcriptional regulator</fullName>
    </submittedName>
</protein>
<dbReference type="Proteomes" id="UP000261174">
    <property type="component" value="Unassembled WGS sequence"/>
</dbReference>
<dbReference type="EMBL" id="QTJV01000020">
    <property type="protein sequence ID" value="RFM30695.1"/>
    <property type="molecule type" value="Genomic_DNA"/>
</dbReference>
<gene>
    <name evidence="1" type="ORF">DXN04_32670</name>
</gene>
<evidence type="ECO:0000313" key="1">
    <source>
        <dbReference type="EMBL" id="RFM30695.1"/>
    </source>
</evidence>
<dbReference type="SUPFAM" id="SSF55961">
    <property type="entry name" value="Bet v1-like"/>
    <property type="match status" value="1"/>
</dbReference>
<name>A0A3E1NRY7_9BACT</name>
<sequence>MQAFFILLGALAVIIPGCFIASLFLPATVKVVRVRVIPATPAAVFQQINTVRNWENWSPWHQIDPHMKLLYTDTESGEGAAYSWESENRQIGKGAMMITHSRPDEFIATDMHFMEQRLAKATFKLEPAPGGTTLTWTMTAELGHNPFKKFMGLLMDKWVGRDFEKGMANLEAVLKAR</sequence>
<evidence type="ECO:0000313" key="2">
    <source>
        <dbReference type="Proteomes" id="UP000261174"/>
    </source>
</evidence>
<dbReference type="InterPro" id="IPR019587">
    <property type="entry name" value="Polyketide_cyclase/dehydratase"/>
</dbReference>